<dbReference type="AlphaFoldDB" id="E6PUI3"/>
<accession>E6PUI3</accession>
<reference evidence="1" key="1">
    <citation type="submission" date="2009-10" db="EMBL/GenBank/DDBJ databases">
        <title>Diversity of trophic interactions inside an arsenic-rich microbial ecosystem.</title>
        <authorList>
            <person name="Bertin P.N."/>
            <person name="Heinrich-Salmeron A."/>
            <person name="Pelletier E."/>
            <person name="Goulhen-Chollet F."/>
            <person name="Arsene-Ploetze F."/>
            <person name="Gallien S."/>
            <person name="Calteau A."/>
            <person name="Vallenet D."/>
            <person name="Casiot C."/>
            <person name="Chane-Woon-Ming B."/>
            <person name="Giloteaux L."/>
            <person name="Barakat M."/>
            <person name="Bonnefoy V."/>
            <person name="Bruneel O."/>
            <person name="Chandler M."/>
            <person name="Cleiss J."/>
            <person name="Duran R."/>
            <person name="Elbaz-Poulichet F."/>
            <person name="Fonknechten N."/>
            <person name="Lauga B."/>
            <person name="Mornico D."/>
            <person name="Ortet P."/>
            <person name="Schaeffer C."/>
            <person name="Siguier P."/>
            <person name="Alexander Thil Smith A."/>
            <person name="Van Dorsselaer A."/>
            <person name="Weissenbach J."/>
            <person name="Medigue C."/>
            <person name="Le Paslier D."/>
        </authorList>
    </citation>
    <scope>NUCLEOTIDE SEQUENCE</scope>
</reference>
<name>E6PUI3_9ZZZZ</name>
<sequence length="155" mass="16648">MMMNDSFFLHRIGRVAGGVFGLLALVLTLSLTLAPAAQAQGRMYWSTSVGTPMYADWDGGDWGGGDWGDGWDGGWGDDWGPGWNAWVYAPPLVVQAPPQRIQVQNLPLGPAPPSYWYYCSNPAGYYPQIATCPAGWAQVLAQPAPPAPTAPPAKR</sequence>
<comment type="caution">
    <text evidence="1">The sequence shown here is derived from an EMBL/GenBank/DDBJ whole genome shotgun (WGS) entry which is preliminary data.</text>
</comment>
<proteinExistence type="predicted"/>
<gene>
    <name evidence="1" type="ORF">CARN2_4072</name>
</gene>
<evidence type="ECO:0000313" key="1">
    <source>
        <dbReference type="EMBL" id="CBH98590.1"/>
    </source>
</evidence>
<protein>
    <submittedName>
        <fullName evidence="1">Uncharacterized protein</fullName>
    </submittedName>
</protein>
<dbReference type="EMBL" id="CABM01000058">
    <property type="protein sequence ID" value="CBH98590.1"/>
    <property type="molecule type" value="Genomic_DNA"/>
</dbReference>
<organism evidence="1">
    <name type="scientific">mine drainage metagenome</name>
    <dbReference type="NCBI Taxonomy" id="410659"/>
    <lineage>
        <taxon>unclassified sequences</taxon>
        <taxon>metagenomes</taxon>
        <taxon>ecological metagenomes</taxon>
    </lineage>
</organism>